<dbReference type="STRING" id="1385699.A7A78_00945"/>
<dbReference type="AlphaFoldDB" id="A0A1A9LHE5"/>
<dbReference type="SUPFAM" id="SSF50969">
    <property type="entry name" value="YVTN repeat-like/Quinoprotein amine dehydrogenase"/>
    <property type="match status" value="1"/>
</dbReference>
<evidence type="ECO:0000313" key="2">
    <source>
        <dbReference type="EMBL" id="OAD92507.1"/>
    </source>
</evidence>
<dbReference type="RefSeq" id="WP_068760330.1">
    <property type="nucleotide sequence ID" value="NZ_LXIE01000001.1"/>
</dbReference>
<proteinExistence type="predicted"/>
<sequence>MKKIKFLLPLFALTLTFFSCSNDDDPGGGGGNLPPTILATVYATSNTSNNIGIYNFTPDGVLLNSVSSGSNDNEGIYYDEDADELVVNSRAQSVINTYSNVENIANGGTLNLFLSSNGVLESPRDIAVKDNVYIVSDNADADGDPNTDDGRFFVFVRDASGYTLRNIVTVNYAVWGIQLIGNDLYTVVDKTADVAVLKNFISTYTTDVTATPDKRITIEGITRTHGIAEDGGFVILTDIGDAANESDGGFNFINGFVTKFDATPDGGTLTFAGNQIRVSGSFTQLGNPVSVEYESTSQTVFIAERANDGGKILFFSEIGAGGNLTPTLSSPFAGASSLYFIDR</sequence>
<keyword evidence="3" id="KW-1185">Reference proteome</keyword>
<feature type="chain" id="PRO_5008392297" evidence="1">
    <location>
        <begin position="22"/>
        <end position="343"/>
    </location>
</feature>
<dbReference type="InterPro" id="IPR011044">
    <property type="entry name" value="Quino_amine_DH_bsu"/>
</dbReference>
<dbReference type="PROSITE" id="PS51257">
    <property type="entry name" value="PROKAR_LIPOPROTEIN"/>
    <property type="match status" value="1"/>
</dbReference>
<organism evidence="2 3">
    <name type="scientific">Aequorivita soesokkakensis</name>
    <dbReference type="NCBI Taxonomy" id="1385699"/>
    <lineage>
        <taxon>Bacteria</taxon>
        <taxon>Pseudomonadati</taxon>
        <taxon>Bacteroidota</taxon>
        <taxon>Flavobacteriia</taxon>
        <taxon>Flavobacteriales</taxon>
        <taxon>Flavobacteriaceae</taxon>
        <taxon>Aequorivita</taxon>
    </lineage>
</organism>
<gene>
    <name evidence="2" type="ORF">A7A78_00945</name>
</gene>
<accession>A0A1A9LHE5</accession>
<protein>
    <submittedName>
        <fullName evidence="2">Uncharacterized protein</fullName>
    </submittedName>
</protein>
<name>A0A1A9LHE5_9FLAO</name>
<keyword evidence="1" id="KW-0732">Signal</keyword>
<dbReference type="EMBL" id="LXIE01000001">
    <property type="protein sequence ID" value="OAD92507.1"/>
    <property type="molecule type" value="Genomic_DNA"/>
</dbReference>
<dbReference type="Proteomes" id="UP000077552">
    <property type="component" value="Unassembled WGS sequence"/>
</dbReference>
<evidence type="ECO:0000313" key="3">
    <source>
        <dbReference type="Proteomes" id="UP000077552"/>
    </source>
</evidence>
<reference evidence="2 3" key="1">
    <citation type="submission" date="2016-05" db="EMBL/GenBank/DDBJ databases">
        <title>Genome sequencing of Vitellibacter soesokkakensis RSSK-12.</title>
        <authorList>
            <person name="Thevarajoo S."/>
            <person name="Selvaratnam C."/>
            <person name="Goh K.M."/>
            <person name="Chan K.-G."/>
            <person name="Chong C.S."/>
        </authorList>
    </citation>
    <scope>NUCLEOTIDE SEQUENCE [LARGE SCALE GENOMIC DNA]</scope>
    <source>
        <strain evidence="2 3">RSSK-12</strain>
    </source>
</reference>
<comment type="caution">
    <text evidence="2">The sequence shown here is derived from an EMBL/GenBank/DDBJ whole genome shotgun (WGS) entry which is preliminary data.</text>
</comment>
<evidence type="ECO:0000256" key="1">
    <source>
        <dbReference type="SAM" id="SignalP"/>
    </source>
</evidence>
<dbReference type="OrthoDB" id="834772at2"/>
<feature type="signal peptide" evidence="1">
    <location>
        <begin position="1"/>
        <end position="21"/>
    </location>
</feature>